<gene>
    <name evidence="7" type="ORF">DMC30DRAFT_444685</name>
</gene>
<dbReference type="PANTHER" id="PTHR12778">
    <property type="entry name" value="SOLUTE CARRIER FAMILY 33 ACETYL-COA TRANSPORTER -RELATED"/>
    <property type="match status" value="1"/>
</dbReference>
<sequence>MPDNHHPQPQVPLTPQPQPAAAAAASSSSSSTTTSLADSSTMLQRGTTRDKNLHDVLNLAEDGNTDHHIPLTPREKGSLAPPGNTHDDDLVEGGPLSTRDKRALALLVALYLLQGIPVGLAFGSIPFLLRSKLSYSQIGIFTLCTYPYSLKLLWSPVVDSCFSPKLGRRKSWIVPIQSIVGLLFWWLGNNVQQMMEVDEPNVNVLTALFFTLVFFAATQDIAVDGWALTLLSKENLSYASTAQTIGLNTGYFLSFTVFLAFNSVEFSNKYFRSTELDYPLVSLSGYLHFWAVAFIAVTGYLAFFQPEDAVTAEDDEDMDLGKVYSIMRDICKLK</sequence>
<organism evidence="7 8">
    <name type="scientific">Rhodotorula diobovata</name>
    <dbReference type="NCBI Taxonomy" id="5288"/>
    <lineage>
        <taxon>Eukaryota</taxon>
        <taxon>Fungi</taxon>
        <taxon>Dikarya</taxon>
        <taxon>Basidiomycota</taxon>
        <taxon>Pucciniomycotina</taxon>
        <taxon>Microbotryomycetes</taxon>
        <taxon>Sporidiobolales</taxon>
        <taxon>Sporidiobolaceae</taxon>
        <taxon>Rhodotorula</taxon>
    </lineage>
</organism>
<comment type="subcellular location">
    <subcellularLocation>
        <location evidence="1">Membrane</location>
        <topology evidence="1">Multi-pass membrane protein</topology>
    </subcellularLocation>
</comment>
<feature type="transmembrane region" description="Helical" evidence="6">
    <location>
        <begin position="283"/>
        <end position="303"/>
    </location>
</feature>
<dbReference type="AlphaFoldDB" id="A0A5C5G498"/>
<evidence type="ECO:0000256" key="5">
    <source>
        <dbReference type="SAM" id="MobiDB-lite"/>
    </source>
</evidence>
<name>A0A5C5G498_9BASI</name>
<feature type="region of interest" description="Disordered" evidence="5">
    <location>
        <begin position="1"/>
        <end position="89"/>
    </location>
</feature>
<evidence type="ECO:0000256" key="4">
    <source>
        <dbReference type="ARBA" id="ARBA00023136"/>
    </source>
</evidence>
<keyword evidence="3 6" id="KW-1133">Transmembrane helix</keyword>
<evidence type="ECO:0000256" key="3">
    <source>
        <dbReference type="ARBA" id="ARBA00022989"/>
    </source>
</evidence>
<dbReference type="InterPro" id="IPR036259">
    <property type="entry name" value="MFS_trans_sf"/>
</dbReference>
<evidence type="ECO:0000313" key="8">
    <source>
        <dbReference type="Proteomes" id="UP000311382"/>
    </source>
</evidence>
<dbReference type="SUPFAM" id="SSF103473">
    <property type="entry name" value="MFS general substrate transporter"/>
    <property type="match status" value="1"/>
</dbReference>
<evidence type="ECO:0000256" key="2">
    <source>
        <dbReference type="ARBA" id="ARBA00022692"/>
    </source>
</evidence>
<dbReference type="EMBL" id="SOZI01000015">
    <property type="protein sequence ID" value="TNY23154.1"/>
    <property type="molecule type" value="Genomic_DNA"/>
</dbReference>
<dbReference type="GO" id="GO:0008521">
    <property type="term" value="F:acetyl-CoA transmembrane transporter activity"/>
    <property type="evidence" value="ECO:0007669"/>
    <property type="project" value="InterPro"/>
</dbReference>
<feature type="non-terminal residue" evidence="7">
    <location>
        <position position="334"/>
    </location>
</feature>
<reference evidence="7 8" key="1">
    <citation type="submission" date="2019-03" db="EMBL/GenBank/DDBJ databases">
        <title>Rhodosporidium diobovatum UCD-FST 08-225 genome sequencing, assembly, and annotation.</title>
        <authorList>
            <person name="Fakankun I.U."/>
            <person name="Fristensky B."/>
            <person name="Levin D.B."/>
        </authorList>
    </citation>
    <scope>NUCLEOTIDE SEQUENCE [LARGE SCALE GENOMIC DNA]</scope>
    <source>
        <strain evidence="7 8">UCD-FST 08-225</strain>
    </source>
</reference>
<accession>A0A5C5G498</accession>
<dbReference type="Pfam" id="PF13000">
    <property type="entry name" value="Acatn"/>
    <property type="match status" value="1"/>
</dbReference>
<feature type="transmembrane region" description="Helical" evidence="6">
    <location>
        <begin position="104"/>
        <end position="127"/>
    </location>
</feature>
<evidence type="ECO:0000313" key="7">
    <source>
        <dbReference type="EMBL" id="TNY23154.1"/>
    </source>
</evidence>
<keyword evidence="8" id="KW-1185">Reference proteome</keyword>
<feature type="compositionally biased region" description="Pro residues" evidence="5">
    <location>
        <begin position="9"/>
        <end position="18"/>
    </location>
</feature>
<dbReference type="STRING" id="5288.A0A5C5G498"/>
<comment type="caution">
    <text evidence="7">The sequence shown here is derived from an EMBL/GenBank/DDBJ whole genome shotgun (WGS) entry which is preliminary data.</text>
</comment>
<feature type="compositionally biased region" description="Low complexity" evidence="5">
    <location>
        <begin position="19"/>
        <end position="41"/>
    </location>
</feature>
<feature type="compositionally biased region" description="Basic and acidic residues" evidence="5">
    <location>
        <begin position="64"/>
        <end position="77"/>
    </location>
</feature>
<feature type="transmembrane region" description="Helical" evidence="6">
    <location>
        <begin position="208"/>
        <end position="232"/>
    </location>
</feature>
<dbReference type="Proteomes" id="UP000311382">
    <property type="component" value="Unassembled WGS sequence"/>
</dbReference>
<dbReference type="PANTHER" id="PTHR12778:SF9">
    <property type="entry name" value="ACETYL-COENZYME A TRANSPORTER 1"/>
    <property type="match status" value="1"/>
</dbReference>
<protein>
    <submittedName>
        <fullName evidence="7">Acetyl-coenzyme A transporter 1-domain-containing protein</fullName>
    </submittedName>
</protein>
<proteinExistence type="predicted"/>
<dbReference type="GO" id="GO:0016020">
    <property type="term" value="C:membrane"/>
    <property type="evidence" value="ECO:0007669"/>
    <property type="project" value="UniProtKB-SubCell"/>
</dbReference>
<evidence type="ECO:0000256" key="6">
    <source>
        <dbReference type="SAM" id="Phobius"/>
    </source>
</evidence>
<feature type="transmembrane region" description="Helical" evidence="6">
    <location>
        <begin position="171"/>
        <end position="188"/>
    </location>
</feature>
<keyword evidence="4 6" id="KW-0472">Membrane</keyword>
<feature type="transmembrane region" description="Helical" evidence="6">
    <location>
        <begin position="244"/>
        <end position="263"/>
    </location>
</feature>
<dbReference type="InterPro" id="IPR024371">
    <property type="entry name" value="AcetylCoA_trans_1-like"/>
</dbReference>
<dbReference type="InterPro" id="IPR004752">
    <property type="entry name" value="AmpG_permease/AT-1"/>
</dbReference>
<dbReference type="OrthoDB" id="6415790at2759"/>
<evidence type="ECO:0000256" key="1">
    <source>
        <dbReference type="ARBA" id="ARBA00004141"/>
    </source>
</evidence>
<dbReference type="GO" id="GO:0035348">
    <property type="term" value="P:acetyl-CoA transmembrane transport"/>
    <property type="evidence" value="ECO:0007669"/>
    <property type="project" value="InterPro"/>
</dbReference>
<keyword evidence="2 6" id="KW-0812">Transmembrane</keyword>